<evidence type="ECO:0000313" key="2">
    <source>
        <dbReference type="Proteomes" id="UP000199534"/>
    </source>
</evidence>
<evidence type="ECO:0000313" key="1">
    <source>
        <dbReference type="EMBL" id="SFR34771.1"/>
    </source>
</evidence>
<dbReference type="EMBL" id="FOYQ01000001">
    <property type="protein sequence ID" value="SFR34771.1"/>
    <property type="molecule type" value="Genomic_DNA"/>
</dbReference>
<dbReference type="Proteomes" id="UP000199534">
    <property type="component" value="Unassembled WGS sequence"/>
</dbReference>
<keyword evidence="2" id="KW-1185">Reference proteome</keyword>
<accession>A0A1I6FXZ6</accession>
<dbReference type="AlphaFoldDB" id="A0A1I6FXZ6"/>
<proteinExistence type="predicted"/>
<gene>
    <name evidence="1" type="ORF">SAMN04490243_0884</name>
</gene>
<dbReference type="STRING" id="400055.SAMN04490243_0884"/>
<name>A0A1I6FXZ6_9FLAO</name>
<dbReference type="RefSeq" id="WP_092980973.1">
    <property type="nucleotide sequence ID" value="NZ_FOYQ01000001.1"/>
</dbReference>
<sequence length="156" mass="17728">MIRNGKHISGYSSIPRYSSEKRLLAVLLAALYLLQPMQGTLNACFQNVVQIMDSPEYIMGHYSTDANEQKTHRSTEHILISKNDNNLAAKLWQSLSDTDTEGPYMLPEPNKQQKHTPLHREFLLARWVAEKLDFSKTSIEMPLVILPVPIEPPQAS</sequence>
<protein>
    <submittedName>
        <fullName evidence="1">Uncharacterized protein</fullName>
    </submittedName>
</protein>
<reference evidence="1 2" key="1">
    <citation type="submission" date="2016-10" db="EMBL/GenBank/DDBJ databases">
        <authorList>
            <person name="de Groot N.N."/>
        </authorList>
    </citation>
    <scope>NUCLEOTIDE SEQUENCE [LARGE SCALE GENOMIC DNA]</scope>
    <source>
        <strain evidence="1 2">DSM 21019</strain>
    </source>
</reference>
<organism evidence="1 2">
    <name type="scientific">Robiginitalea myxolifaciens</name>
    <dbReference type="NCBI Taxonomy" id="400055"/>
    <lineage>
        <taxon>Bacteria</taxon>
        <taxon>Pseudomonadati</taxon>
        <taxon>Bacteroidota</taxon>
        <taxon>Flavobacteriia</taxon>
        <taxon>Flavobacteriales</taxon>
        <taxon>Flavobacteriaceae</taxon>
        <taxon>Robiginitalea</taxon>
    </lineage>
</organism>